<comment type="subcellular location">
    <subcellularLocation>
        <location evidence="1">Cell envelope</location>
    </subcellularLocation>
</comment>
<dbReference type="EMBL" id="JBHSMD010000003">
    <property type="protein sequence ID" value="MFC5493526.1"/>
    <property type="molecule type" value="Genomic_DNA"/>
</dbReference>
<evidence type="ECO:0000256" key="4">
    <source>
        <dbReference type="ARBA" id="ARBA00022729"/>
    </source>
</evidence>
<comment type="similarity">
    <text evidence="2">Belongs to the bacterial solute-binding protein 7 family.</text>
</comment>
<evidence type="ECO:0000256" key="2">
    <source>
        <dbReference type="ARBA" id="ARBA00009023"/>
    </source>
</evidence>
<evidence type="ECO:0000256" key="5">
    <source>
        <dbReference type="SAM" id="SignalP"/>
    </source>
</evidence>
<comment type="caution">
    <text evidence="6">The sequence shown here is derived from an EMBL/GenBank/DDBJ whole genome shotgun (WGS) entry which is preliminary data.</text>
</comment>
<sequence>MALRSRGTKRRSAALAACALALPLALAACGDDESDGGGGGEDGGDVTLQLAHSYTEDQPQHRCGAQVIADEIAAADVGVTIEIFPASQLGADADRIASVVSGDIDMDIQGASALGAVYEPVATLDAVYAFDDSDHLARYFDGDASDELLQGFEDEAGVHTLGAWSAGMRQFTANEPIREPGDLDGLRMRFPNSPQYLMNAEALGADATEVAYEELFLALQQGTVDGQENPITNIAASSLQDVQDYISMSNHQANSNLVIIGGDSWGELSEEQQEALTAAVDTAEAQVPDCVAEDEEATLAEWTESGDMEVVDDVDVEAFRSQADAYLRENFNEEQLAVYEAIRSESQ</sequence>
<evidence type="ECO:0000313" key="6">
    <source>
        <dbReference type="EMBL" id="MFC5493526.1"/>
    </source>
</evidence>
<feature type="chain" id="PRO_5047225550" evidence="5">
    <location>
        <begin position="28"/>
        <end position="347"/>
    </location>
</feature>
<dbReference type="PANTHER" id="PTHR33376:SF4">
    <property type="entry name" value="SIALIC ACID-BINDING PERIPLASMIC PROTEIN SIAP"/>
    <property type="match status" value="1"/>
</dbReference>
<dbReference type="InterPro" id="IPR004682">
    <property type="entry name" value="TRAP_DctP"/>
</dbReference>
<dbReference type="NCBIfam" id="TIGR00787">
    <property type="entry name" value="dctP"/>
    <property type="match status" value="1"/>
</dbReference>
<dbReference type="Proteomes" id="UP001595956">
    <property type="component" value="Unassembled WGS sequence"/>
</dbReference>
<dbReference type="Gene3D" id="3.40.190.170">
    <property type="entry name" value="Bacterial extracellular solute-binding protein, family 7"/>
    <property type="match status" value="1"/>
</dbReference>
<evidence type="ECO:0000313" key="7">
    <source>
        <dbReference type="Proteomes" id="UP001595956"/>
    </source>
</evidence>
<dbReference type="RefSeq" id="WP_345172807.1">
    <property type="nucleotide sequence ID" value="NZ_BAABFQ010000004.1"/>
</dbReference>
<dbReference type="InterPro" id="IPR038404">
    <property type="entry name" value="TRAP_DctP_sf"/>
</dbReference>
<dbReference type="InterPro" id="IPR018389">
    <property type="entry name" value="DctP_fam"/>
</dbReference>
<keyword evidence="4 5" id="KW-0732">Signal</keyword>
<gene>
    <name evidence="6" type="ORF">ACFPKY_10455</name>
</gene>
<reference evidence="7" key="1">
    <citation type="journal article" date="2019" name="Int. J. Syst. Evol. Microbiol.">
        <title>The Global Catalogue of Microorganisms (GCM) 10K type strain sequencing project: providing services to taxonomists for standard genome sequencing and annotation.</title>
        <authorList>
            <consortium name="The Broad Institute Genomics Platform"/>
            <consortium name="The Broad Institute Genome Sequencing Center for Infectious Disease"/>
            <person name="Wu L."/>
            <person name="Ma J."/>
        </authorList>
    </citation>
    <scope>NUCLEOTIDE SEQUENCE [LARGE SCALE GENOMIC DNA]</scope>
    <source>
        <strain evidence="7">KACC 13778</strain>
    </source>
</reference>
<protein>
    <submittedName>
        <fullName evidence="6">DctP family TRAP transporter solute-binding subunit</fullName>
    </submittedName>
</protein>
<evidence type="ECO:0000256" key="3">
    <source>
        <dbReference type="ARBA" id="ARBA00022448"/>
    </source>
</evidence>
<evidence type="ECO:0000256" key="1">
    <source>
        <dbReference type="ARBA" id="ARBA00004196"/>
    </source>
</evidence>
<organism evidence="6 7">
    <name type="scientific">Nocardioides caricicola</name>
    <dbReference type="NCBI Taxonomy" id="634770"/>
    <lineage>
        <taxon>Bacteria</taxon>
        <taxon>Bacillati</taxon>
        <taxon>Actinomycetota</taxon>
        <taxon>Actinomycetes</taxon>
        <taxon>Propionibacteriales</taxon>
        <taxon>Nocardioidaceae</taxon>
        <taxon>Nocardioides</taxon>
    </lineage>
</organism>
<accession>A0ABW0N0V2</accession>
<proteinExistence type="inferred from homology"/>
<feature type="signal peptide" evidence="5">
    <location>
        <begin position="1"/>
        <end position="27"/>
    </location>
</feature>
<name>A0ABW0N0V2_9ACTN</name>
<keyword evidence="3" id="KW-0813">Transport</keyword>
<dbReference type="NCBIfam" id="NF037995">
    <property type="entry name" value="TRAP_S1"/>
    <property type="match status" value="1"/>
</dbReference>
<dbReference type="PANTHER" id="PTHR33376">
    <property type="match status" value="1"/>
</dbReference>
<keyword evidence="7" id="KW-1185">Reference proteome</keyword>
<dbReference type="Pfam" id="PF03480">
    <property type="entry name" value="DctP"/>
    <property type="match status" value="1"/>
</dbReference>
<dbReference type="PROSITE" id="PS51257">
    <property type="entry name" value="PROKAR_LIPOPROTEIN"/>
    <property type="match status" value="1"/>
</dbReference>